<organism evidence="7">
    <name type="scientific">Darwinula stevensoni</name>
    <dbReference type="NCBI Taxonomy" id="69355"/>
    <lineage>
        <taxon>Eukaryota</taxon>
        <taxon>Metazoa</taxon>
        <taxon>Ecdysozoa</taxon>
        <taxon>Arthropoda</taxon>
        <taxon>Crustacea</taxon>
        <taxon>Oligostraca</taxon>
        <taxon>Ostracoda</taxon>
        <taxon>Podocopa</taxon>
        <taxon>Podocopida</taxon>
        <taxon>Darwinulocopina</taxon>
        <taxon>Darwinuloidea</taxon>
        <taxon>Darwinulidae</taxon>
        <taxon>Darwinula</taxon>
    </lineage>
</organism>
<keyword evidence="2" id="KW-0677">Repeat</keyword>
<feature type="compositionally biased region" description="Polar residues" evidence="5">
    <location>
        <begin position="826"/>
        <end position="849"/>
    </location>
</feature>
<sequence length="2351" mass="263786">MFSTSDSKYGGNDMDMEMVGTWELFVEMFEVEESVSIETDYLVYFDSLLGSRSPSAPVTLFLLRIMQGTIASDSSVATEVQSVMQEPSPRVSAMLRKQFDLGVPPAFEQFLESTSSSRDLDMTKGKLLTMFSESQDSFTSQEQDLITFHKALKALRAQMRDHTLDSTLSQSSETPWHSLQEISLPSSRGSLALQFSHIAKRPSLYPESIPQLYPVPSTIHPEVSPSLQAAQVPYEMVTSPASRLPLNPYNLRDPWHEEQNFSLKSQSSISSMAHSLSQASPSYHQAFIFPPERPPIPMYSLRDPQLQQGLLPLPYSTPSLLSQVTQASYHALISQGNQPRMNIPSLWDPLYPQKAFPSPSPIHSLPRPSPQIYEPSHQTLTSLSKWPLMQTSYLRNPWQQQQSFPSPSSFSSQAPRVSAATGSYHQLSNSLLWRPPVSYQPPIFEASYLRDPHQQASPQPSCFSAQNLPHLQTTPSYHQTLSYQINQSFNAIRASNVLNQDSHLQPQQLACRSPFPTHAYLQHPQLPPSCIPIQTHANQQRPHHQTSKMNLGVTCKPAPVRGRLPYAPWARKGELSTRVENESAVTKSKVSNLETNFQENLGAIFRGFSIDINERGLPEPEVLNTNIIGEFSDASSALMSDFSYDNEAGKTALGLERMRPSESCFKKPKGRLQKLKSKDSEQQMEHTQAHLERWPKNELAFQQQMLTKKTLTSRVNHSTEMVDPKEVSASQRKSATWKTPIFQEERSPVVTAQQEATSENTSASQCQASMFAHQDRLLENTFVQLEKPDKRRAGLQQDESTEAVFSQQDRITKKAPSSGERRVSKKTSSFQGKSPKATSVSQLERSSTTISMSQLERSFENSSATLVTPENSVSLDQVQCDKTSLTGFKFPKIMPCEEAEHSAPLLQQVSISVAPLIQENEAALGEAPLKLDAVTGAHLGQTSQLEKQSCDENKPEDTSITGEALEVDLGDVFEEYLSATCGWGLGEGTSTFQPFSDDFLEDIGDIIAQSITESTGSQSYICLESNEPKSNEETGMLGANEATDNMTDCARVKSEELPSPIGNFMPYKLRSTSRTSLTMGKKRRRKVSYWSKGIVQQKQKVKTKLPHSEISDEVHDQQQDVKGSKQIEQQSSHAAIAMPQCLPANMLCEVELEENVFSGEVETLRKHLRDLSWLCESNPFPKSVMCPVCKDSLEAQDKYALLEHLAIHGQCLEPMPTCRICGMMCEDVESLLIHVCDEHTFEPRFCCTSCPSLHSNVDDIRYHHEILHPGNPVSFEITKWFTAISRKWPLLYMCQRCQSYKLHLTAMEKHTQEAHLNEPASGIIRINLLKPVPMSGLDLPLSLLGIGRMNRQAVSQATESAESSGNTPDLIKDIFLGDDVHEADGERNLEKQKAELTVSEAELKSFKTLLNPVVFIATLKSRKMVTNAQPLPSYLHDILEKLKSQLDLGNKSMDFLNSLPVILSGKPREAEDMETDEESNDEFKISGVFSESEDLDQQVPTFAYEGDDPLLLKVIHSIKASTDFVEQHSDAIYAWTTYMGEKFDRSRIVTVEQELTPQDLGYNAFMHEETQDDENEYLEKTQPLFQAVDSVNWAVQVIPRNFEDADSMPVMSDIYIDSCSILRNSHSGSPIRCIQAPHFEVPSSGGIPIEEHSTPKDINQRRLISELKEKNLPAHQLQPYLVNLFKCGVEPTCAFSTRIALEFLSHLNDIHDKDIDSVILCAYCRNLNNVEYIMGVNQCAIMNYLHSVVKLQTLVQWKQHVPREVATIALNHEVGVHGAGRVICGFCQEGLQKEHLISHVVDIHPNQALDLGHLELVESAPIPMVPELHNYSFGMDEIDEIPQISIMTKEVSCTMCGYATKVRHNLVSHLQQHKTQMDVSNKTPVNPIPICTQSMLIQCESSNFASGHFERGLADDNCEKCKDNIEEGQGNICSVNGCQYINPSESLYRKHTNTLDAAEDGFKCLHNKVVFSSMGKHYNHRRLHDPSSNPPEVINLQKPTASSEALENSGDKSLQPLWKWQDLSQVKCVRGIPVSEDFNTLWPCQYSCLMCSYKTEKEYFFRDHLRREVDYPRFSCTLCVFTCLSKVEIIKHFQSYHRGADFIITALPILPDKEKWIKDQIQAQGRYDGLARVKRPLDESLEDSFVKKNNYVADKGMDDDGPIPACGNGSFAGCRDNGRCKEADDETIDGEDDSDLFALAFIGWVEWNQYEDLCVKLELVVVLGVTLLGVSISQLYPPFFPCCEVRDPEEGPWSRLLALSGHTRDRDLRSKVTIYMPLFENLFLLNPPYDDQFDDDGPGLFDPFEGQSEDGSAVLVVSFDRQFGDGAGFASPLDGHCDFDGSTLFGPFDDD</sequence>
<dbReference type="PROSITE" id="PS00028">
    <property type="entry name" value="ZINC_FINGER_C2H2_1"/>
    <property type="match status" value="1"/>
</dbReference>
<proteinExistence type="predicted"/>
<feature type="compositionally biased region" description="Polar residues" evidence="5">
    <location>
        <begin position="750"/>
        <end position="765"/>
    </location>
</feature>
<keyword evidence="3" id="KW-0863">Zinc-finger</keyword>
<dbReference type="InterPro" id="IPR013087">
    <property type="entry name" value="Znf_C2H2_type"/>
</dbReference>
<evidence type="ECO:0000256" key="2">
    <source>
        <dbReference type="ARBA" id="ARBA00022737"/>
    </source>
</evidence>
<feature type="compositionally biased region" description="Polar residues" evidence="5">
    <location>
        <begin position="728"/>
        <end position="737"/>
    </location>
</feature>
<keyword evidence="1" id="KW-0479">Metal-binding</keyword>
<dbReference type="PANTHER" id="PTHR24409:SF438">
    <property type="entry name" value="PLAG1 LIKE ZINC FINGER 2"/>
    <property type="match status" value="1"/>
</dbReference>
<evidence type="ECO:0000256" key="5">
    <source>
        <dbReference type="SAM" id="MobiDB-lite"/>
    </source>
</evidence>
<dbReference type="GO" id="GO:0005634">
    <property type="term" value="C:nucleus"/>
    <property type="evidence" value="ECO:0007669"/>
    <property type="project" value="TreeGrafter"/>
</dbReference>
<dbReference type="EMBL" id="CAJPEV010000253">
    <property type="protein sequence ID" value="CAG0883011.1"/>
    <property type="molecule type" value="Genomic_DNA"/>
</dbReference>
<dbReference type="PANTHER" id="PTHR24409">
    <property type="entry name" value="ZINC FINGER PROTEIN 142"/>
    <property type="match status" value="1"/>
</dbReference>
<feature type="compositionally biased region" description="Basic and acidic residues" evidence="5">
    <location>
        <begin position="676"/>
        <end position="690"/>
    </location>
</feature>
<accession>A0A7R8ZZQ8</accession>
<dbReference type="GO" id="GO:0000977">
    <property type="term" value="F:RNA polymerase II transcription regulatory region sequence-specific DNA binding"/>
    <property type="evidence" value="ECO:0007669"/>
    <property type="project" value="TreeGrafter"/>
</dbReference>
<evidence type="ECO:0000259" key="6">
    <source>
        <dbReference type="PROSITE" id="PS00028"/>
    </source>
</evidence>
<dbReference type="Gene3D" id="3.30.160.60">
    <property type="entry name" value="Classic Zinc Finger"/>
    <property type="match status" value="1"/>
</dbReference>
<dbReference type="Proteomes" id="UP000677054">
    <property type="component" value="Unassembled WGS sequence"/>
</dbReference>
<feature type="region of interest" description="Disordered" evidence="5">
    <location>
        <begin position="668"/>
        <end position="690"/>
    </location>
</feature>
<dbReference type="GO" id="GO:0008270">
    <property type="term" value="F:zinc ion binding"/>
    <property type="evidence" value="ECO:0007669"/>
    <property type="project" value="UniProtKB-KW"/>
</dbReference>
<evidence type="ECO:0000256" key="3">
    <source>
        <dbReference type="ARBA" id="ARBA00022771"/>
    </source>
</evidence>
<protein>
    <recommendedName>
        <fullName evidence="6">C2H2-type domain-containing protein</fullName>
    </recommendedName>
</protein>
<dbReference type="OrthoDB" id="4737882at2759"/>
<keyword evidence="8" id="KW-1185">Reference proteome</keyword>
<evidence type="ECO:0000256" key="4">
    <source>
        <dbReference type="ARBA" id="ARBA00022833"/>
    </source>
</evidence>
<dbReference type="SMART" id="SM00355">
    <property type="entry name" value="ZnF_C2H2"/>
    <property type="match status" value="10"/>
</dbReference>
<name>A0A7R8ZZQ8_9CRUS</name>
<evidence type="ECO:0000256" key="1">
    <source>
        <dbReference type="ARBA" id="ARBA00022723"/>
    </source>
</evidence>
<gene>
    <name evidence="7" type="ORF">DSTB1V02_LOCUS2311</name>
</gene>
<evidence type="ECO:0000313" key="7">
    <source>
        <dbReference type="EMBL" id="CAD7242342.1"/>
    </source>
</evidence>
<dbReference type="EMBL" id="LR899770">
    <property type="protein sequence ID" value="CAD7242342.1"/>
    <property type="molecule type" value="Genomic_DNA"/>
</dbReference>
<evidence type="ECO:0000313" key="8">
    <source>
        <dbReference type="Proteomes" id="UP000677054"/>
    </source>
</evidence>
<feature type="region of interest" description="Disordered" evidence="5">
    <location>
        <begin position="711"/>
        <end position="765"/>
    </location>
</feature>
<reference evidence="7" key="1">
    <citation type="submission" date="2020-11" db="EMBL/GenBank/DDBJ databases">
        <authorList>
            <person name="Tran Van P."/>
        </authorList>
    </citation>
    <scope>NUCLEOTIDE SEQUENCE</scope>
</reference>
<feature type="region of interest" description="Disordered" evidence="5">
    <location>
        <begin position="789"/>
        <end position="849"/>
    </location>
</feature>
<feature type="domain" description="C2H2-type" evidence="6">
    <location>
        <begin position="2076"/>
        <end position="2097"/>
    </location>
</feature>
<dbReference type="GO" id="GO:0000981">
    <property type="term" value="F:DNA-binding transcription factor activity, RNA polymerase II-specific"/>
    <property type="evidence" value="ECO:0007669"/>
    <property type="project" value="TreeGrafter"/>
</dbReference>
<keyword evidence="4" id="KW-0862">Zinc</keyword>